<sequence>MALVKIQVQNSMTPNQLFVLIAAAAIAIWSTVSLTIRILTVLKRRSGLYFYSLIVASWGIAIRQIGILTIYLAPNCPWVVRRMLVETGWVAMVSGFSVVLYSRLSIVLHSQSTRRAVLAMILFNGIVWHPLVITINAGIRYLKNTEQTDRIPAWQRVHDPIEKIQIIMFSAQEIAISFFYVRAAYRYIHSGFAKKDKVRGAMCLLILVQIVIISLDVTIVSLNLLGYLRLKTFIHSFVYVVKLELEFVTLNQLVEFSKLGMTGALSWNTTAVDASTRGAGDDPKTKTGIVVHQRDSGVDLEPCASNTSWGTIDFITKPEHLDLR</sequence>
<protein>
    <recommendedName>
        <fullName evidence="2">DUF7703 domain-containing protein</fullName>
    </recommendedName>
</protein>
<name>A0A6A6ZJK7_9PLEO</name>
<keyword evidence="4" id="KW-1185">Reference proteome</keyword>
<reference evidence="3" key="1">
    <citation type="journal article" date="2020" name="Stud. Mycol.">
        <title>101 Dothideomycetes genomes: a test case for predicting lifestyles and emergence of pathogens.</title>
        <authorList>
            <person name="Haridas S."/>
            <person name="Albert R."/>
            <person name="Binder M."/>
            <person name="Bloem J."/>
            <person name="Labutti K."/>
            <person name="Salamov A."/>
            <person name="Andreopoulos B."/>
            <person name="Baker S."/>
            <person name="Barry K."/>
            <person name="Bills G."/>
            <person name="Bluhm B."/>
            <person name="Cannon C."/>
            <person name="Castanera R."/>
            <person name="Culley D."/>
            <person name="Daum C."/>
            <person name="Ezra D."/>
            <person name="Gonzalez J."/>
            <person name="Henrissat B."/>
            <person name="Kuo A."/>
            <person name="Liang C."/>
            <person name="Lipzen A."/>
            <person name="Lutzoni F."/>
            <person name="Magnuson J."/>
            <person name="Mondo S."/>
            <person name="Nolan M."/>
            <person name="Ohm R."/>
            <person name="Pangilinan J."/>
            <person name="Park H.-J."/>
            <person name="Ramirez L."/>
            <person name="Alfaro M."/>
            <person name="Sun H."/>
            <person name="Tritt A."/>
            <person name="Yoshinaga Y."/>
            <person name="Zwiers L.-H."/>
            <person name="Turgeon B."/>
            <person name="Goodwin S."/>
            <person name="Spatafora J."/>
            <person name="Crous P."/>
            <person name="Grigoriev I."/>
        </authorList>
    </citation>
    <scope>NUCLEOTIDE SEQUENCE</scope>
    <source>
        <strain evidence="3">CBS 113818</strain>
    </source>
</reference>
<dbReference type="Pfam" id="PF24802">
    <property type="entry name" value="DUF7703"/>
    <property type="match status" value="1"/>
</dbReference>
<dbReference type="InterPro" id="IPR056120">
    <property type="entry name" value="DUF7703"/>
</dbReference>
<feature type="transmembrane region" description="Helical" evidence="1">
    <location>
        <begin position="48"/>
        <end position="72"/>
    </location>
</feature>
<keyword evidence="1" id="KW-1133">Transmembrane helix</keyword>
<gene>
    <name evidence="3" type="ORF">CC86DRAFT_429166</name>
</gene>
<feature type="transmembrane region" description="Helical" evidence="1">
    <location>
        <begin position="84"/>
        <end position="104"/>
    </location>
</feature>
<feature type="domain" description="DUF7703" evidence="2">
    <location>
        <begin position="12"/>
        <end position="260"/>
    </location>
</feature>
<organism evidence="3 4">
    <name type="scientific">Ophiobolus disseminans</name>
    <dbReference type="NCBI Taxonomy" id="1469910"/>
    <lineage>
        <taxon>Eukaryota</taxon>
        <taxon>Fungi</taxon>
        <taxon>Dikarya</taxon>
        <taxon>Ascomycota</taxon>
        <taxon>Pezizomycotina</taxon>
        <taxon>Dothideomycetes</taxon>
        <taxon>Pleosporomycetidae</taxon>
        <taxon>Pleosporales</taxon>
        <taxon>Pleosporineae</taxon>
        <taxon>Phaeosphaeriaceae</taxon>
        <taxon>Ophiobolus</taxon>
    </lineage>
</organism>
<proteinExistence type="predicted"/>
<dbReference type="Proteomes" id="UP000799424">
    <property type="component" value="Unassembled WGS sequence"/>
</dbReference>
<accession>A0A6A6ZJK7</accession>
<feature type="transmembrane region" description="Helical" evidence="1">
    <location>
        <begin position="116"/>
        <end position="139"/>
    </location>
</feature>
<dbReference type="PANTHER" id="PTHR37013">
    <property type="entry name" value="INTEGRAL MEMBRANE PROTEIN (AFU_ORTHOLOGUE AFUA_1G05950)-RELATED"/>
    <property type="match status" value="1"/>
</dbReference>
<dbReference type="EMBL" id="MU006241">
    <property type="protein sequence ID" value="KAF2820425.1"/>
    <property type="molecule type" value="Genomic_DNA"/>
</dbReference>
<dbReference type="OrthoDB" id="405906at2759"/>
<evidence type="ECO:0000256" key="1">
    <source>
        <dbReference type="SAM" id="Phobius"/>
    </source>
</evidence>
<dbReference type="AlphaFoldDB" id="A0A6A6ZJK7"/>
<feature type="transmembrane region" description="Helical" evidence="1">
    <location>
        <begin position="202"/>
        <end position="228"/>
    </location>
</feature>
<evidence type="ECO:0000259" key="2">
    <source>
        <dbReference type="Pfam" id="PF24802"/>
    </source>
</evidence>
<keyword evidence="1" id="KW-0472">Membrane</keyword>
<keyword evidence="1" id="KW-0812">Transmembrane</keyword>
<evidence type="ECO:0000313" key="3">
    <source>
        <dbReference type="EMBL" id="KAF2820425.1"/>
    </source>
</evidence>
<feature type="transmembrane region" description="Helical" evidence="1">
    <location>
        <begin position="17"/>
        <end position="36"/>
    </location>
</feature>
<dbReference type="PANTHER" id="PTHR37013:SF4">
    <property type="entry name" value="INTEGRAL MEMBRANE PROTEIN"/>
    <property type="match status" value="1"/>
</dbReference>
<evidence type="ECO:0000313" key="4">
    <source>
        <dbReference type="Proteomes" id="UP000799424"/>
    </source>
</evidence>